<protein>
    <submittedName>
        <fullName evidence="3">Sequestosome-1</fullName>
    </submittedName>
</protein>
<dbReference type="OrthoDB" id="441278at2759"/>
<accession>A0A4C1ZP59</accession>
<dbReference type="Pfam" id="PF16577">
    <property type="entry name" value="UBA_5"/>
    <property type="match status" value="1"/>
</dbReference>
<feature type="compositionally biased region" description="Low complexity" evidence="1">
    <location>
        <begin position="82"/>
        <end position="97"/>
    </location>
</feature>
<dbReference type="InterPro" id="IPR009060">
    <property type="entry name" value="UBA-like_sf"/>
</dbReference>
<gene>
    <name evidence="3" type="primary">Sqstm1</name>
    <name evidence="3" type="ORF">EVAR_21784_1</name>
</gene>
<dbReference type="PROSITE" id="PS50030">
    <property type="entry name" value="UBA"/>
    <property type="match status" value="1"/>
</dbReference>
<dbReference type="CDD" id="cd14320">
    <property type="entry name" value="UBA_SQSTM"/>
    <property type="match status" value="1"/>
</dbReference>
<feature type="region of interest" description="Disordered" evidence="1">
    <location>
        <begin position="223"/>
        <end position="249"/>
    </location>
</feature>
<evidence type="ECO:0000256" key="1">
    <source>
        <dbReference type="SAM" id="MobiDB-lite"/>
    </source>
</evidence>
<dbReference type="Proteomes" id="UP000299102">
    <property type="component" value="Unassembled WGS sequence"/>
</dbReference>
<dbReference type="SUPFAM" id="SSF46934">
    <property type="entry name" value="UBA-like"/>
    <property type="match status" value="1"/>
</dbReference>
<feature type="compositionally biased region" description="Low complexity" evidence="1">
    <location>
        <begin position="223"/>
        <end position="236"/>
    </location>
</feature>
<evidence type="ECO:0000313" key="4">
    <source>
        <dbReference type="Proteomes" id="UP000299102"/>
    </source>
</evidence>
<evidence type="ECO:0000259" key="2">
    <source>
        <dbReference type="PROSITE" id="PS50030"/>
    </source>
</evidence>
<evidence type="ECO:0000313" key="3">
    <source>
        <dbReference type="EMBL" id="GBP88679.1"/>
    </source>
</evidence>
<feature type="compositionally biased region" description="Polar residues" evidence="1">
    <location>
        <begin position="175"/>
        <end position="209"/>
    </location>
</feature>
<feature type="region of interest" description="Disordered" evidence="1">
    <location>
        <begin position="173"/>
        <end position="209"/>
    </location>
</feature>
<dbReference type="AlphaFoldDB" id="A0A4C1ZP59"/>
<name>A0A4C1ZP59_EUMVA</name>
<proteinExistence type="predicted"/>
<feature type="compositionally biased region" description="Polar residues" evidence="1">
    <location>
        <begin position="237"/>
        <end position="248"/>
    </location>
</feature>
<organism evidence="3 4">
    <name type="scientific">Eumeta variegata</name>
    <name type="common">Bagworm moth</name>
    <name type="synonym">Eumeta japonica</name>
    <dbReference type="NCBI Taxonomy" id="151549"/>
    <lineage>
        <taxon>Eukaryota</taxon>
        <taxon>Metazoa</taxon>
        <taxon>Ecdysozoa</taxon>
        <taxon>Arthropoda</taxon>
        <taxon>Hexapoda</taxon>
        <taxon>Insecta</taxon>
        <taxon>Pterygota</taxon>
        <taxon>Neoptera</taxon>
        <taxon>Endopterygota</taxon>
        <taxon>Lepidoptera</taxon>
        <taxon>Glossata</taxon>
        <taxon>Ditrysia</taxon>
        <taxon>Tineoidea</taxon>
        <taxon>Psychidae</taxon>
        <taxon>Oiketicinae</taxon>
        <taxon>Eumeta</taxon>
    </lineage>
</organism>
<feature type="compositionally biased region" description="Polar residues" evidence="1">
    <location>
        <begin position="12"/>
        <end position="55"/>
    </location>
</feature>
<dbReference type="InterPro" id="IPR033741">
    <property type="entry name" value="SQSTM_UBA"/>
</dbReference>
<reference evidence="3 4" key="1">
    <citation type="journal article" date="2019" name="Commun. Biol.">
        <title>The bagworm genome reveals a unique fibroin gene that provides high tensile strength.</title>
        <authorList>
            <person name="Kono N."/>
            <person name="Nakamura H."/>
            <person name="Ohtoshi R."/>
            <person name="Tomita M."/>
            <person name="Numata K."/>
            <person name="Arakawa K."/>
        </authorList>
    </citation>
    <scope>NUCLEOTIDE SEQUENCE [LARGE SCALE GENOMIC DNA]</scope>
</reference>
<keyword evidence="4" id="KW-1185">Reference proteome</keyword>
<dbReference type="InterPro" id="IPR015940">
    <property type="entry name" value="UBA"/>
</dbReference>
<feature type="region of interest" description="Disordered" evidence="1">
    <location>
        <begin position="1"/>
        <end position="116"/>
    </location>
</feature>
<comment type="caution">
    <text evidence="3">The sequence shown here is derived from an EMBL/GenBank/DDBJ whole genome shotgun (WGS) entry which is preliminary data.</text>
</comment>
<dbReference type="Gene3D" id="1.10.8.10">
    <property type="entry name" value="DNA helicase RuvA subunit, C-terminal domain"/>
    <property type="match status" value="1"/>
</dbReference>
<sequence length="301" mass="32570">MNEFANLAGDVYNQTTNEEQPTTSCQQSSNEQPKADNNTNAPNQEKSSANELMQVQETTEEKKQEDKNSAPEDPETGTSQADSDVISLSSDSSTLVDNPKSKSSSPEKVGDWTMITEDNDLIDVTASTEPSAPNAEVYPNAQLLREFQEFMKINEGINCYPPLNPRTAAPVNEQEFASQTPPQTATPKSSPKQSEQTQFNSEQTGSGQTTFTQAHAQPGFAFAQAQAGQSQSASSQNKPTSQPSQPQYQHPLAEHIATALNQMLAMGFTNDGGWLAQLLQNKNGNIAAVLDLLTPVKTSQK</sequence>
<feature type="compositionally biased region" description="Basic and acidic residues" evidence="1">
    <location>
        <begin position="59"/>
        <end position="70"/>
    </location>
</feature>
<dbReference type="EMBL" id="BGZK01001950">
    <property type="protein sequence ID" value="GBP88679.1"/>
    <property type="molecule type" value="Genomic_DNA"/>
</dbReference>
<dbReference type="STRING" id="151549.A0A4C1ZP59"/>
<feature type="domain" description="UBA" evidence="2">
    <location>
        <begin position="251"/>
        <end position="296"/>
    </location>
</feature>